<dbReference type="AlphaFoldDB" id="A0A671XB10"/>
<proteinExistence type="predicted"/>
<organism evidence="4 5">
    <name type="scientific">Sparus aurata</name>
    <name type="common">Gilthead sea bream</name>
    <dbReference type="NCBI Taxonomy" id="8175"/>
    <lineage>
        <taxon>Eukaryota</taxon>
        <taxon>Metazoa</taxon>
        <taxon>Chordata</taxon>
        <taxon>Craniata</taxon>
        <taxon>Vertebrata</taxon>
        <taxon>Euteleostomi</taxon>
        <taxon>Actinopterygii</taxon>
        <taxon>Neopterygii</taxon>
        <taxon>Teleostei</taxon>
        <taxon>Neoteleostei</taxon>
        <taxon>Acanthomorphata</taxon>
        <taxon>Eupercaria</taxon>
        <taxon>Spariformes</taxon>
        <taxon>Sparidae</taxon>
        <taxon>Sparus</taxon>
    </lineage>
</organism>
<feature type="chain" id="PRO_5025644494" evidence="3">
    <location>
        <begin position="24"/>
        <end position="318"/>
    </location>
</feature>
<feature type="transmembrane region" description="Helical" evidence="2">
    <location>
        <begin position="281"/>
        <end position="307"/>
    </location>
</feature>
<accession>A0A671XB10</accession>
<keyword evidence="3" id="KW-0732">Signal</keyword>
<dbReference type="GeneTree" id="ENSGT00730000111690"/>
<protein>
    <submittedName>
        <fullName evidence="4">Uncharacterized LOC115575517</fullName>
    </submittedName>
</protein>
<evidence type="ECO:0000256" key="1">
    <source>
        <dbReference type="SAM" id="MobiDB-lite"/>
    </source>
</evidence>
<dbReference type="GeneID" id="115575517"/>
<reference evidence="4" key="1">
    <citation type="submission" date="2021-04" db="EMBL/GenBank/DDBJ databases">
        <authorList>
            <consortium name="Wellcome Sanger Institute Data Sharing"/>
        </authorList>
    </citation>
    <scope>NUCLEOTIDE SEQUENCE [LARGE SCALE GENOMIC DNA]</scope>
</reference>
<dbReference type="PANTHER" id="PTHR38706">
    <property type="entry name" value="SI:CH211-198C19.1-RELATED"/>
    <property type="match status" value="1"/>
</dbReference>
<evidence type="ECO:0000313" key="4">
    <source>
        <dbReference type="Ensembl" id="ENSSAUP00010048277.1"/>
    </source>
</evidence>
<dbReference type="PANTHER" id="PTHR38706:SF2">
    <property type="match status" value="1"/>
</dbReference>
<keyword evidence="2" id="KW-0472">Membrane</keyword>
<keyword evidence="2" id="KW-1133">Transmembrane helix</keyword>
<dbReference type="RefSeq" id="XP_030263522.1">
    <property type="nucleotide sequence ID" value="XM_030407662.1"/>
</dbReference>
<dbReference type="Ensembl" id="ENSSAUT00010050783.1">
    <property type="protein sequence ID" value="ENSSAUP00010048277.1"/>
    <property type="gene ID" value="ENSSAUG00010020135.1"/>
</dbReference>
<sequence>MKMSGRVTRCCLALFLVLTSVSAAHKKLKSIRDLKKIDFGTSVPKHSLILLHWFANAVNIDNNNFIRLTFNPNSDYGSHHYGNYERLLDPLPRGYWYYTVGNLYQDTSIQFPVYVIDPPMEYERENMDRIIIRVQGQRTDQVYIAQHYDTSEYQGTPYDPDHTYQITVNLLRQIREFSVRDGQRPLVHLRNRFGSNADDGYIKHTWGSLACLGLFLFIVIDEKYLLNKRNNRPKNNRVENNYRPGNNSPANINRVENNYRPENNRLEIYNSLENNNRQKNYYHCALAIFFCLFILFFVLNVLSALFLHTTEESLQPLP</sequence>
<feature type="signal peptide" evidence="3">
    <location>
        <begin position="1"/>
        <end position="23"/>
    </location>
</feature>
<reference evidence="4" key="3">
    <citation type="submission" date="2025-09" db="UniProtKB">
        <authorList>
            <consortium name="Ensembl"/>
        </authorList>
    </citation>
    <scope>IDENTIFICATION</scope>
</reference>
<keyword evidence="2" id="KW-0812">Transmembrane</keyword>
<reference evidence="4" key="2">
    <citation type="submission" date="2025-08" db="UniProtKB">
        <authorList>
            <consortium name="Ensembl"/>
        </authorList>
    </citation>
    <scope>IDENTIFICATION</scope>
</reference>
<dbReference type="InParanoid" id="A0A671XB10"/>
<name>A0A671XB10_SPAAU</name>
<evidence type="ECO:0000313" key="5">
    <source>
        <dbReference type="Proteomes" id="UP000472265"/>
    </source>
</evidence>
<feature type="region of interest" description="Disordered" evidence="1">
    <location>
        <begin position="232"/>
        <end position="254"/>
    </location>
</feature>
<feature type="compositionally biased region" description="Polar residues" evidence="1">
    <location>
        <begin position="243"/>
        <end position="254"/>
    </location>
</feature>
<dbReference type="Proteomes" id="UP000472265">
    <property type="component" value="Chromosome 23"/>
</dbReference>
<dbReference type="OMA" id="RVENNYR"/>
<dbReference type="OrthoDB" id="8446997at2759"/>
<gene>
    <name evidence="4" type="primary">LOC115575517</name>
</gene>
<evidence type="ECO:0000256" key="3">
    <source>
        <dbReference type="SAM" id="SignalP"/>
    </source>
</evidence>
<evidence type="ECO:0000256" key="2">
    <source>
        <dbReference type="SAM" id="Phobius"/>
    </source>
</evidence>
<keyword evidence="5" id="KW-1185">Reference proteome</keyword>